<reference evidence="2 3" key="1">
    <citation type="submission" date="2022-05" db="EMBL/GenBank/DDBJ databases">
        <title>Genome Sequencing of Bee-Associated Microbes.</title>
        <authorList>
            <person name="Dunlap C."/>
        </authorList>
    </citation>
    <scope>NUCLEOTIDE SEQUENCE [LARGE SCALE GENOMIC DNA]</scope>
    <source>
        <strain evidence="2 3">NRRL B-23120</strain>
    </source>
</reference>
<keyword evidence="1" id="KW-0732">Signal</keyword>
<evidence type="ECO:0000313" key="3">
    <source>
        <dbReference type="Proteomes" id="UP001527202"/>
    </source>
</evidence>
<dbReference type="Proteomes" id="UP001527202">
    <property type="component" value="Unassembled WGS sequence"/>
</dbReference>
<feature type="signal peptide" evidence="1">
    <location>
        <begin position="1"/>
        <end position="28"/>
    </location>
</feature>
<accession>A0ABT4F8A1</accession>
<dbReference type="EMBL" id="JAMDMJ010000002">
    <property type="protein sequence ID" value="MCY9594626.1"/>
    <property type="molecule type" value="Genomic_DNA"/>
</dbReference>
<dbReference type="RefSeq" id="WP_129112450.1">
    <property type="nucleotide sequence ID" value="NZ_CP026520.1"/>
</dbReference>
<proteinExistence type="predicted"/>
<gene>
    <name evidence="2" type="ORF">M5X16_02425</name>
</gene>
<keyword evidence="3" id="KW-1185">Reference proteome</keyword>
<feature type="chain" id="PRO_5046625762" evidence="1">
    <location>
        <begin position="29"/>
        <end position="113"/>
    </location>
</feature>
<evidence type="ECO:0000256" key="1">
    <source>
        <dbReference type="SAM" id="SignalP"/>
    </source>
</evidence>
<evidence type="ECO:0000313" key="2">
    <source>
        <dbReference type="EMBL" id="MCY9594626.1"/>
    </source>
</evidence>
<comment type="caution">
    <text evidence="2">The sequence shown here is derived from an EMBL/GenBank/DDBJ whole genome shotgun (WGS) entry which is preliminary data.</text>
</comment>
<sequence>MKKIIKKVSTSLLAIGLSLTMFTTGALASENQKLTSITSQDEVNPFVGVDYSNLKKGHSILLGGSSFSIVYGSNYVSVSPTGWTTGLAAGDARVDAYDANGNHYWTFYIHVTN</sequence>
<organism evidence="2 3">
    <name type="scientific">Paenibacillus chitinolyticus</name>
    <dbReference type="NCBI Taxonomy" id="79263"/>
    <lineage>
        <taxon>Bacteria</taxon>
        <taxon>Bacillati</taxon>
        <taxon>Bacillota</taxon>
        <taxon>Bacilli</taxon>
        <taxon>Bacillales</taxon>
        <taxon>Paenibacillaceae</taxon>
        <taxon>Paenibacillus</taxon>
    </lineage>
</organism>
<name>A0ABT4F8A1_9BACL</name>
<dbReference type="GeneID" id="95373954"/>
<protein>
    <submittedName>
        <fullName evidence="2">Uncharacterized protein</fullName>
    </submittedName>
</protein>